<evidence type="ECO:0000313" key="8">
    <source>
        <dbReference type="EMBL" id="VYT30240.1"/>
    </source>
</evidence>
<dbReference type="NCBIfam" id="TIGR00254">
    <property type="entry name" value="GGDEF"/>
    <property type="match status" value="1"/>
</dbReference>
<keyword evidence="2" id="KW-1003">Cell membrane</keyword>
<reference evidence="8" key="1">
    <citation type="submission" date="2019-11" db="EMBL/GenBank/DDBJ databases">
        <authorList>
            <person name="Feng L."/>
        </authorList>
    </citation>
    <scope>NUCLEOTIDE SEQUENCE</scope>
    <source>
        <strain evidence="8">CnexileLFYP112</strain>
    </source>
</reference>
<dbReference type="PROSITE" id="PS50113">
    <property type="entry name" value="PAC"/>
    <property type="match status" value="1"/>
</dbReference>
<evidence type="ECO:0000256" key="5">
    <source>
        <dbReference type="ARBA" id="ARBA00023136"/>
    </source>
</evidence>
<dbReference type="SUPFAM" id="SSF55073">
    <property type="entry name" value="Nucleotide cyclase"/>
    <property type="match status" value="1"/>
</dbReference>
<gene>
    <name evidence="8" type="primary">gmr_2</name>
    <name evidence="8" type="ORF">CNLFYP112_02753</name>
</gene>
<dbReference type="InterPro" id="IPR000160">
    <property type="entry name" value="GGDEF_dom"/>
</dbReference>
<dbReference type="GO" id="GO:0071111">
    <property type="term" value="F:cyclic-guanylate-specific phosphodiesterase activity"/>
    <property type="evidence" value="ECO:0007669"/>
    <property type="project" value="UniProtKB-EC"/>
</dbReference>
<organism evidence="8">
    <name type="scientific">[Clostridium] nexile</name>
    <dbReference type="NCBI Taxonomy" id="29361"/>
    <lineage>
        <taxon>Bacteria</taxon>
        <taxon>Bacillati</taxon>
        <taxon>Bacillota</taxon>
        <taxon>Clostridia</taxon>
        <taxon>Lachnospirales</taxon>
        <taxon>Lachnospiraceae</taxon>
        <taxon>Tyzzerella</taxon>
    </lineage>
</organism>
<accession>A0A6N2VJX6</accession>
<protein>
    <submittedName>
        <fullName evidence="8">Cyclic di-GMP phosphodiesterase Gmr</fullName>
        <ecNumber evidence="8">3.1.4.52</ecNumber>
    </submittedName>
</protein>
<dbReference type="InterPro" id="IPR052163">
    <property type="entry name" value="DGC-Regulatory_Protein"/>
</dbReference>
<dbReference type="GO" id="GO:0005886">
    <property type="term" value="C:plasma membrane"/>
    <property type="evidence" value="ECO:0007669"/>
    <property type="project" value="UniProtKB-SubCell"/>
</dbReference>
<dbReference type="Gene3D" id="3.30.450.20">
    <property type="entry name" value="PAS domain"/>
    <property type="match status" value="2"/>
</dbReference>
<dbReference type="PANTHER" id="PTHR46663:SF2">
    <property type="entry name" value="GGDEF DOMAIN-CONTAINING PROTEIN"/>
    <property type="match status" value="1"/>
</dbReference>
<comment type="subcellular location">
    <subcellularLocation>
        <location evidence="1">Cell membrane</location>
        <topology evidence="1">Multi-pass membrane protein</topology>
    </subcellularLocation>
</comment>
<dbReference type="EC" id="3.1.4.52" evidence="8"/>
<keyword evidence="4" id="KW-1133">Transmembrane helix</keyword>
<dbReference type="PANTHER" id="PTHR46663">
    <property type="entry name" value="DIGUANYLATE CYCLASE DGCT-RELATED"/>
    <property type="match status" value="1"/>
</dbReference>
<dbReference type="InterPro" id="IPR029787">
    <property type="entry name" value="Nucleotide_cyclase"/>
</dbReference>
<evidence type="ECO:0000256" key="2">
    <source>
        <dbReference type="ARBA" id="ARBA00022475"/>
    </source>
</evidence>
<evidence type="ECO:0000256" key="3">
    <source>
        <dbReference type="ARBA" id="ARBA00022692"/>
    </source>
</evidence>
<keyword evidence="5" id="KW-0472">Membrane</keyword>
<keyword evidence="8" id="KW-0378">Hydrolase</keyword>
<dbReference type="EMBL" id="CACRTG010000028">
    <property type="protein sequence ID" value="VYT30240.1"/>
    <property type="molecule type" value="Genomic_DNA"/>
</dbReference>
<dbReference type="InterPro" id="IPR043128">
    <property type="entry name" value="Rev_trsase/Diguanyl_cyclase"/>
</dbReference>
<feature type="domain" description="PAC" evidence="6">
    <location>
        <begin position="400"/>
        <end position="453"/>
    </location>
</feature>
<dbReference type="Pfam" id="PF00990">
    <property type="entry name" value="GGDEF"/>
    <property type="match status" value="1"/>
</dbReference>
<dbReference type="Gene3D" id="3.30.70.270">
    <property type="match status" value="1"/>
</dbReference>
<keyword evidence="3" id="KW-0812">Transmembrane</keyword>
<dbReference type="CDD" id="cd12914">
    <property type="entry name" value="PDC1_DGC_like"/>
    <property type="match status" value="1"/>
</dbReference>
<dbReference type="InterPro" id="IPR033479">
    <property type="entry name" value="dCache_1"/>
</dbReference>
<proteinExistence type="predicted"/>
<sequence>MNRLMDKKAKTVFLITLCSAMLIVHAFAKFGTSFFKMELSRTQNELEESAESSIRETKEKYAGMVSSLRTIAAAFSDFSSIYDESVYEQLSFFKNMTFFDRIVIADAEGNSVNSEGDKTNIKRREYFQKAINGETVISEILDSQIIQNEEIQVVAVPIHNENVVTGVLFGVLDIDTLNQEIGELYLNHIYIQIVDSEGNYITRFKTEDAIMNHTNVWDDLEEFEYQTGSLEELKEDISNDKEGHFTFRKGEEERVSYYAPLGVNNYYIFATTNSKYLKEHISNINLKVLGMATEMTAAFLILILGLYWYNGKVRKAILQSHEEVLSSEEMMRIAISQSKQTVFEYSVKTKELHAKVGEQNPLFQKTCLSNVPESILERNVIDEESADNLKEMFELIKRKELCETEIKVLYHGEVQWFRMIMKNLYDEKHQIVNTVGILEDISEKKYQEELLEEKQQIQDALNADAFLRCKIDLETEMVVEVDGKILKEQIPYQQYLKENILSVTGKEDWKNVICQSSKEYLIDEYQKGQDVIEIQFQMQYQRTERWVSCMIYLMTDNCRNGHIQALMILNDIDKRKREELRLKERAERDGLTGLYNATTMKMKADNFLQSLWALEGNHIFMLMDLDCFKQINDTFGHQYGDQVLKDVSQTLTKTFRHNDLIGRMGGDEFAIMILNVSDFSVIEHTVQQLLKELHKSYEQNGKTVEVSASLGIVTAPEHGTTFEELYQKSDQMLYEVKRSVKNGYRLYQEKESEHETDFNCR</sequence>
<feature type="domain" description="GGDEF" evidence="7">
    <location>
        <begin position="616"/>
        <end position="749"/>
    </location>
</feature>
<dbReference type="SMART" id="SM00267">
    <property type="entry name" value="GGDEF"/>
    <property type="match status" value="1"/>
</dbReference>
<dbReference type="AlphaFoldDB" id="A0A6N2VJX6"/>
<evidence type="ECO:0000259" key="7">
    <source>
        <dbReference type="PROSITE" id="PS50887"/>
    </source>
</evidence>
<dbReference type="PROSITE" id="PS50887">
    <property type="entry name" value="GGDEF"/>
    <property type="match status" value="1"/>
</dbReference>
<dbReference type="InterPro" id="IPR029151">
    <property type="entry name" value="Sensor-like_sf"/>
</dbReference>
<dbReference type="SUPFAM" id="SSF103190">
    <property type="entry name" value="Sensory domain-like"/>
    <property type="match status" value="1"/>
</dbReference>
<evidence type="ECO:0000259" key="6">
    <source>
        <dbReference type="PROSITE" id="PS50113"/>
    </source>
</evidence>
<evidence type="ECO:0000256" key="4">
    <source>
        <dbReference type="ARBA" id="ARBA00022989"/>
    </source>
</evidence>
<dbReference type="CDD" id="cd01949">
    <property type="entry name" value="GGDEF"/>
    <property type="match status" value="1"/>
</dbReference>
<evidence type="ECO:0000256" key="1">
    <source>
        <dbReference type="ARBA" id="ARBA00004651"/>
    </source>
</evidence>
<dbReference type="Pfam" id="PF02743">
    <property type="entry name" value="dCache_1"/>
    <property type="match status" value="1"/>
</dbReference>
<dbReference type="InterPro" id="IPR000700">
    <property type="entry name" value="PAS-assoc_C"/>
</dbReference>
<name>A0A6N2VJX6_9FIRM</name>